<sequence>MHERAAWFHDDASSNPHPITGYTSGLQPGTRADRDTTGQVYTHTQMPVGLDTGIMVDRGMGIDDHSLT</sequence>
<dbReference type="EMBL" id="FOFP01000005">
    <property type="protein sequence ID" value="SEQ31797.1"/>
    <property type="molecule type" value="Genomic_DNA"/>
</dbReference>
<comment type="caution">
    <text evidence="2">The sequence shown here is derived from an EMBL/GenBank/DDBJ whole genome shotgun (WGS) entry which is preliminary data.</text>
</comment>
<evidence type="ECO:0000256" key="1">
    <source>
        <dbReference type="SAM" id="MobiDB-lite"/>
    </source>
</evidence>
<evidence type="ECO:0000313" key="2">
    <source>
        <dbReference type="EMBL" id="SEQ31797.1"/>
    </source>
</evidence>
<protein>
    <submittedName>
        <fullName evidence="2">Uncharacterized protein</fullName>
    </submittedName>
</protein>
<keyword evidence="3" id="KW-1185">Reference proteome</keyword>
<feature type="compositionally biased region" description="Polar residues" evidence="1">
    <location>
        <begin position="13"/>
        <end position="27"/>
    </location>
</feature>
<organism evidence="2 3">
    <name type="scientific">Pseudomonas cuatrocienegasensis</name>
    <dbReference type="NCBI Taxonomy" id="543360"/>
    <lineage>
        <taxon>Bacteria</taxon>
        <taxon>Pseudomonadati</taxon>
        <taxon>Pseudomonadota</taxon>
        <taxon>Gammaproteobacteria</taxon>
        <taxon>Pseudomonadales</taxon>
        <taxon>Pseudomonadaceae</taxon>
        <taxon>Pseudomonas</taxon>
    </lineage>
</organism>
<name>A0ABY1B9Q7_9PSED</name>
<proteinExistence type="predicted"/>
<reference evidence="2 3" key="1">
    <citation type="submission" date="2016-10" db="EMBL/GenBank/DDBJ databases">
        <authorList>
            <person name="Varghese N."/>
            <person name="Submissions S."/>
        </authorList>
    </citation>
    <scope>NUCLEOTIDE SEQUENCE [LARGE SCALE GENOMIC DNA]</scope>
    <source>
        <strain evidence="2 3">CIP 109853</strain>
    </source>
</reference>
<feature type="region of interest" description="Disordered" evidence="1">
    <location>
        <begin position="1"/>
        <end position="35"/>
    </location>
</feature>
<feature type="compositionally biased region" description="Basic and acidic residues" evidence="1">
    <location>
        <begin position="1"/>
        <end position="12"/>
    </location>
</feature>
<dbReference type="Proteomes" id="UP000198512">
    <property type="component" value="Unassembled WGS sequence"/>
</dbReference>
<evidence type="ECO:0000313" key="3">
    <source>
        <dbReference type="Proteomes" id="UP000198512"/>
    </source>
</evidence>
<gene>
    <name evidence="2" type="ORF">SAMN05216600_10520</name>
</gene>
<accession>A0ABY1B9Q7</accession>